<keyword evidence="4" id="KW-1185">Reference proteome</keyword>
<comment type="caution">
    <text evidence="3">The sequence shown here is derived from an EMBL/GenBank/DDBJ whole genome shotgun (WGS) entry which is preliminary data.</text>
</comment>
<gene>
    <name evidence="3" type="ORF">M3P19_05030</name>
</gene>
<dbReference type="InterPro" id="IPR052574">
    <property type="entry name" value="CDIRP"/>
</dbReference>
<reference evidence="3 4" key="1">
    <citation type="submission" date="2022-05" db="EMBL/GenBank/DDBJ databases">
        <authorList>
            <person name="Park J.-S."/>
        </authorList>
    </citation>
    <scope>NUCLEOTIDE SEQUENCE [LARGE SCALE GENOMIC DNA]</scope>
    <source>
        <strain evidence="3 4">2012CJ35-5</strain>
    </source>
</reference>
<dbReference type="InterPro" id="IPR001611">
    <property type="entry name" value="Leu-rich_rpt"/>
</dbReference>
<sequence length="299" mass="32735">MIKITQASILAVLAFALTSCSEDIKDSLNSEFVSIPDEQFESKLIALGIDSDGRINQQLLKSDAEGVASLDISSENSSDEINSINGIEAFINLKKLIATGNRISEVDLSKNIELDTLNLSGNDITSIDVSKNINLIMLDLKVNDLTAIDGLEQVTKLKWLNLSFNYLTAFTTANASIEHVLASHNELANFNANSLPNLKTLYLLTNHLSALDLSGNASLESLNVGDNRLTTLELGNNQVLNYLSCFSNELTSLDVSKYPRLSYLSANRNPELNCIKIDSDQNIGNIKLSDYQELNVNCE</sequence>
<dbReference type="PANTHER" id="PTHR47566">
    <property type="match status" value="1"/>
</dbReference>
<dbReference type="Gene3D" id="3.80.10.10">
    <property type="entry name" value="Ribonuclease Inhibitor"/>
    <property type="match status" value="1"/>
</dbReference>
<dbReference type="PROSITE" id="PS51450">
    <property type="entry name" value="LRR"/>
    <property type="match status" value="1"/>
</dbReference>
<evidence type="ECO:0000256" key="2">
    <source>
        <dbReference type="ARBA" id="ARBA00022737"/>
    </source>
</evidence>
<evidence type="ECO:0000256" key="1">
    <source>
        <dbReference type="ARBA" id="ARBA00022614"/>
    </source>
</evidence>
<evidence type="ECO:0000313" key="3">
    <source>
        <dbReference type="EMBL" id="MCL6273361.1"/>
    </source>
</evidence>
<dbReference type="EMBL" id="JAMFMA010000001">
    <property type="protein sequence ID" value="MCL6273361.1"/>
    <property type="molecule type" value="Genomic_DNA"/>
</dbReference>
<keyword evidence="2" id="KW-0677">Repeat</keyword>
<organism evidence="3 4">
    <name type="scientific">Flagellimonas spongiicola</name>
    <dbReference type="NCBI Taxonomy" id="2942208"/>
    <lineage>
        <taxon>Bacteria</taxon>
        <taxon>Pseudomonadati</taxon>
        <taxon>Bacteroidota</taxon>
        <taxon>Flavobacteriia</taxon>
        <taxon>Flavobacteriales</taxon>
        <taxon>Flavobacteriaceae</taxon>
        <taxon>Flagellimonas</taxon>
    </lineage>
</organism>
<evidence type="ECO:0008006" key="5">
    <source>
        <dbReference type="Google" id="ProtNLM"/>
    </source>
</evidence>
<accession>A0ABT0PQ03</accession>
<protein>
    <recommendedName>
        <fullName evidence="5">Leucine-rich repeat domain-containing protein</fullName>
    </recommendedName>
</protein>
<dbReference type="Proteomes" id="UP001203607">
    <property type="component" value="Unassembled WGS sequence"/>
</dbReference>
<dbReference type="SUPFAM" id="SSF52058">
    <property type="entry name" value="L domain-like"/>
    <property type="match status" value="1"/>
</dbReference>
<dbReference type="InterPro" id="IPR032675">
    <property type="entry name" value="LRR_dom_sf"/>
</dbReference>
<evidence type="ECO:0000313" key="4">
    <source>
        <dbReference type="Proteomes" id="UP001203607"/>
    </source>
</evidence>
<dbReference type="RefSeq" id="WP_249656538.1">
    <property type="nucleotide sequence ID" value="NZ_JAMFMA010000001.1"/>
</dbReference>
<proteinExistence type="predicted"/>
<keyword evidence="1" id="KW-0433">Leucine-rich repeat</keyword>
<name>A0ABT0PQ03_9FLAO</name>
<dbReference type="PROSITE" id="PS51257">
    <property type="entry name" value="PROKAR_LIPOPROTEIN"/>
    <property type="match status" value="1"/>
</dbReference>
<dbReference type="PANTHER" id="PTHR47566:SF1">
    <property type="entry name" value="PROTEIN NUD1"/>
    <property type="match status" value="1"/>
</dbReference>